<evidence type="ECO:0000256" key="7">
    <source>
        <dbReference type="ARBA" id="ARBA00023077"/>
    </source>
</evidence>
<keyword evidence="9" id="KW-0998">Cell outer membrane</keyword>
<keyword evidence="5" id="KW-0408">Iron</keyword>
<accession>A0A3B0SKF5</accession>
<evidence type="ECO:0000256" key="2">
    <source>
        <dbReference type="ARBA" id="ARBA00022448"/>
    </source>
</evidence>
<reference evidence="12" key="1">
    <citation type="submission" date="2018-06" db="EMBL/GenBank/DDBJ databases">
        <authorList>
            <person name="Zhirakovskaya E."/>
        </authorList>
    </citation>
    <scope>NUCLEOTIDE SEQUENCE</scope>
</reference>
<evidence type="ECO:0000256" key="8">
    <source>
        <dbReference type="ARBA" id="ARBA00023136"/>
    </source>
</evidence>
<protein>
    <submittedName>
        <fullName evidence="12">TonB-dependent receptor</fullName>
    </submittedName>
</protein>
<gene>
    <name evidence="12" type="ORF">MNBD_ALPHA05-1942</name>
</gene>
<dbReference type="CDD" id="cd01347">
    <property type="entry name" value="ligand_gated_channel"/>
    <property type="match status" value="1"/>
</dbReference>
<evidence type="ECO:0000256" key="6">
    <source>
        <dbReference type="ARBA" id="ARBA00023065"/>
    </source>
</evidence>
<dbReference type="EMBL" id="UOEH01000376">
    <property type="protein sequence ID" value="VAW02852.1"/>
    <property type="molecule type" value="Genomic_DNA"/>
</dbReference>
<evidence type="ECO:0000256" key="4">
    <source>
        <dbReference type="ARBA" id="ARBA00022692"/>
    </source>
</evidence>
<dbReference type="PANTHER" id="PTHR32552">
    <property type="entry name" value="FERRICHROME IRON RECEPTOR-RELATED"/>
    <property type="match status" value="1"/>
</dbReference>
<keyword evidence="2" id="KW-0813">Transport</keyword>
<feature type="domain" description="TonB-dependent receptor-like beta-barrel" evidence="10">
    <location>
        <begin position="284"/>
        <end position="687"/>
    </location>
</feature>
<dbReference type="InterPro" id="IPR012910">
    <property type="entry name" value="Plug_dom"/>
</dbReference>
<dbReference type="GO" id="GO:0006826">
    <property type="term" value="P:iron ion transport"/>
    <property type="evidence" value="ECO:0007669"/>
    <property type="project" value="UniProtKB-KW"/>
</dbReference>
<sequence>MLRNYKKILTLTASAIVISATSTTVLAQDEAGARGRVTDVITVTARKKEETAQDAPLAVSAISGAQLDRAGIDSFDQVLNIIPNTSQPGGIAGGLQGLISIRGISTLVRFVGLETGVGFYVDGVYVGRPESFNQDLIDIERIEVLRGPQGAVFGKNTIAGAINIITQTPDNELRARAEVQYGNFNLVKFRGNISGPLIKDRLYASVSGGITRRDGFVKNAFPGGVDLDDADLSSFRGKLRFTPNDRAEFILSGDLLVDRGNAAFFEVSDVSFLADPSETTPFTVNADQPNFLNRDIYGLSLTSNIDIGAGVWTTVLGYRNTSFDAQLDDDKLPVRFFADAFSSDSDFFSAETRYAAPLGDRIDYVIGAYYFTQNASNLSNFALGDFLTGFPGVEPPLDLTSSVETDSFAFFVNADIAITDRLSLELGGRYINERKDAIHNQVDGTGLFGNVLFDISRRDTDFSPTVSLSYDLADTSMVYARFAQGFKSAGFNTDIISAAANQQVNPESATSYEVGYKATWLDNRLNTNAAIFYTTYDNLQVATITSAAVSLENAAQAEIFGVEFDFAAALGEYFDLNGSVGYLDATYDDFAGCPAGGAIAITPLANCAGNFLNNAPEFTAAFGAQFTYPTNGALGDFVMRADWNYRSEIFFEPQNETRLSGDSRNLLNVRAGFAADHWEIFGWARNITNETYVNFADDRSAIFVNTTQAFGSPRTYGVTLRFKY</sequence>
<keyword evidence="3" id="KW-0410">Iron transport</keyword>
<organism evidence="12">
    <name type="scientific">hydrothermal vent metagenome</name>
    <dbReference type="NCBI Taxonomy" id="652676"/>
    <lineage>
        <taxon>unclassified sequences</taxon>
        <taxon>metagenomes</taxon>
        <taxon>ecological metagenomes</taxon>
    </lineage>
</organism>
<dbReference type="Pfam" id="PF07715">
    <property type="entry name" value="Plug"/>
    <property type="match status" value="1"/>
</dbReference>
<dbReference type="InterPro" id="IPR036942">
    <property type="entry name" value="Beta-barrel_TonB_sf"/>
</dbReference>
<dbReference type="AlphaFoldDB" id="A0A3B0SKF5"/>
<comment type="subcellular location">
    <subcellularLocation>
        <location evidence="1">Cell outer membrane</location>
        <topology evidence="1">Multi-pass membrane protein</topology>
    </subcellularLocation>
</comment>
<keyword evidence="12" id="KW-0675">Receptor</keyword>
<keyword evidence="4" id="KW-0812">Transmembrane</keyword>
<dbReference type="PANTHER" id="PTHR32552:SF81">
    <property type="entry name" value="TONB-DEPENDENT OUTER MEMBRANE RECEPTOR"/>
    <property type="match status" value="1"/>
</dbReference>
<dbReference type="PROSITE" id="PS52016">
    <property type="entry name" value="TONB_DEPENDENT_REC_3"/>
    <property type="match status" value="1"/>
</dbReference>
<dbReference type="SUPFAM" id="SSF56935">
    <property type="entry name" value="Porins"/>
    <property type="match status" value="1"/>
</dbReference>
<keyword evidence="7" id="KW-0798">TonB box</keyword>
<dbReference type="InterPro" id="IPR039426">
    <property type="entry name" value="TonB-dep_rcpt-like"/>
</dbReference>
<evidence type="ECO:0000259" key="10">
    <source>
        <dbReference type="Pfam" id="PF00593"/>
    </source>
</evidence>
<name>A0A3B0SKF5_9ZZZZ</name>
<dbReference type="InterPro" id="IPR000531">
    <property type="entry name" value="Beta-barrel_TonB"/>
</dbReference>
<evidence type="ECO:0000256" key="1">
    <source>
        <dbReference type="ARBA" id="ARBA00004571"/>
    </source>
</evidence>
<evidence type="ECO:0000256" key="3">
    <source>
        <dbReference type="ARBA" id="ARBA00022496"/>
    </source>
</evidence>
<keyword evidence="6" id="KW-0406">Ion transport</keyword>
<evidence type="ECO:0000259" key="11">
    <source>
        <dbReference type="Pfam" id="PF07715"/>
    </source>
</evidence>
<evidence type="ECO:0000256" key="9">
    <source>
        <dbReference type="ARBA" id="ARBA00023237"/>
    </source>
</evidence>
<feature type="domain" description="TonB-dependent receptor plug" evidence="11">
    <location>
        <begin position="52"/>
        <end position="161"/>
    </location>
</feature>
<evidence type="ECO:0000313" key="12">
    <source>
        <dbReference type="EMBL" id="VAW02852.1"/>
    </source>
</evidence>
<proteinExistence type="predicted"/>
<dbReference type="GO" id="GO:0009279">
    <property type="term" value="C:cell outer membrane"/>
    <property type="evidence" value="ECO:0007669"/>
    <property type="project" value="UniProtKB-SubCell"/>
</dbReference>
<dbReference type="Gene3D" id="2.40.170.20">
    <property type="entry name" value="TonB-dependent receptor, beta-barrel domain"/>
    <property type="match status" value="1"/>
</dbReference>
<evidence type="ECO:0000256" key="5">
    <source>
        <dbReference type="ARBA" id="ARBA00023004"/>
    </source>
</evidence>
<keyword evidence="8" id="KW-0472">Membrane</keyword>
<dbReference type="Pfam" id="PF00593">
    <property type="entry name" value="TonB_dep_Rec_b-barrel"/>
    <property type="match status" value="1"/>
</dbReference>